<proteinExistence type="inferred from homology"/>
<keyword evidence="5 7" id="KW-0472">Membrane</keyword>
<feature type="compositionally biased region" description="Basic and acidic residues" evidence="6">
    <location>
        <begin position="114"/>
        <end position="126"/>
    </location>
</feature>
<keyword evidence="9" id="KW-1185">Reference proteome</keyword>
<dbReference type="EMBL" id="CAXLJM020000018">
    <property type="protein sequence ID" value="CAL8084172.1"/>
    <property type="molecule type" value="Genomic_DNA"/>
</dbReference>
<gene>
    <name evidence="8" type="ORF">ODALV1_LOCUS5721</name>
</gene>
<evidence type="ECO:0000256" key="1">
    <source>
        <dbReference type="ARBA" id="ARBA00004141"/>
    </source>
</evidence>
<name>A0ABP1Q381_9HEXA</name>
<dbReference type="PANTHER" id="PTHR12191:SF37">
    <property type="entry name" value="ZINC TRANSPORTER FOI"/>
    <property type="match status" value="1"/>
</dbReference>
<feature type="transmembrane region" description="Helical" evidence="7">
    <location>
        <begin position="254"/>
        <end position="273"/>
    </location>
</feature>
<evidence type="ECO:0000256" key="4">
    <source>
        <dbReference type="ARBA" id="ARBA00022989"/>
    </source>
</evidence>
<dbReference type="InterPro" id="IPR003689">
    <property type="entry name" value="ZIP"/>
</dbReference>
<feature type="transmembrane region" description="Helical" evidence="7">
    <location>
        <begin position="550"/>
        <end position="572"/>
    </location>
</feature>
<keyword evidence="3 7" id="KW-0812">Transmembrane</keyword>
<evidence type="ECO:0000313" key="9">
    <source>
        <dbReference type="Proteomes" id="UP001642540"/>
    </source>
</evidence>
<evidence type="ECO:0000256" key="3">
    <source>
        <dbReference type="ARBA" id="ARBA00022692"/>
    </source>
</evidence>
<evidence type="ECO:0008006" key="10">
    <source>
        <dbReference type="Google" id="ProtNLM"/>
    </source>
</evidence>
<organism evidence="8 9">
    <name type="scientific">Orchesella dallaii</name>
    <dbReference type="NCBI Taxonomy" id="48710"/>
    <lineage>
        <taxon>Eukaryota</taxon>
        <taxon>Metazoa</taxon>
        <taxon>Ecdysozoa</taxon>
        <taxon>Arthropoda</taxon>
        <taxon>Hexapoda</taxon>
        <taxon>Collembola</taxon>
        <taxon>Entomobryomorpha</taxon>
        <taxon>Entomobryoidea</taxon>
        <taxon>Orchesellidae</taxon>
        <taxon>Orchesellinae</taxon>
        <taxon>Orchesella</taxon>
    </lineage>
</organism>
<feature type="transmembrane region" description="Helical" evidence="7">
    <location>
        <begin position="511"/>
        <end position="529"/>
    </location>
</feature>
<comment type="similarity">
    <text evidence="2">Belongs to the ZIP transporter (TC 2.A.5) family.</text>
</comment>
<evidence type="ECO:0000256" key="7">
    <source>
        <dbReference type="SAM" id="Phobius"/>
    </source>
</evidence>
<accession>A0ABP1Q381</accession>
<evidence type="ECO:0000256" key="5">
    <source>
        <dbReference type="ARBA" id="ARBA00023136"/>
    </source>
</evidence>
<evidence type="ECO:0000256" key="2">
    <source>
        <dbReference type="ARBA" id="ARBA00006939"/>
    </source>
</evidence>
<evidence type="ECO:0000313" key="8">
    <source>
        <dbReference type="EMBL" id="CAL8084172.1"/>
    </source>
</evidence>
<feature type="transmembrane region" description="Helical" evidence="7">
    <location>
        <begin position="486"/>
        <end position="505"/>
    </location>
</feature>
<dbReference type="Proteomes" id="UP001642540">
    <property type="component" value="Unassembled WGS sequence"/>
</dbReference>
<feature type="region of interest" description="Disordered" evidence="6">
    <location>
        <begin position="102"/>
        <end position="129"/>
    </location>
</feature>
<feature type="transmembrane region" description="Helical" evidence="7">
    <location>
        <begin position="221"/>
        <end position="242"/>
    </location>
</feature>
<dbReference type="PANTHER" id="PTHR12191">
    <property type="entry name" value="SOLUTE CARRIER FAMILY 39"/>
    <property type="match status" value="1"/>
</dbReference>
<sequence length="580" mass="63655">MLSRREGILLRNYGRSAIHILSCVLIVWCSVTHALYESGVPSPLVSTSIKEAPRIDILHGSFPSSSQDPDALVWEYFVRKYSSSGNGLTPEALLRIARSTQKCQKSSSPSGKIDSGHNEDDLDPNKKSGHTSDCNKILESIMLSGNAYYNQSSFERICQRLIFLVANPECCVSTSNERLANGFPVESHPNLAFGDASPISTIFDSRNSASAKKEKPSSSEVWGYGFLLVTIISCSSLVGVSLMPFMAKDFYKHLLTVMIGLAVGSLTGSAVFHLLPQALRLAETDPDHEYLNISLYIVGGIWLFFMVERILKFIMDYKERKGKSWKREKMSSVLSSTQESATISVMSENGNLMKGALVEANGGGEQRNSLIFPSTPKDTGVIYECQEQVIKASFGHQEKPRLSSCHDHQVTFEQGKDSVIATVAWMIIFGDGLHNFIDGLSIGAAFNESIWTGVSISLAVLCEELPHELGDFAVLLNAGMSMRQAVTYNFLSACTCYIGMAVGILLGEVEASIYIFALAGGMFLYISLVDMVPEMNEIAQETSKISVKKGIITLLLQNMGLFAGITALYLLAKYQDRFQF</sequence>
<keyword evidence="4 7" id="KW-1133">Transmembrane helix</keyword>
<feature type="transmembrane region" description="Helical" evidence="7">
    <location>
        <begin position="293"/>
        <end position="311"/>
    </location>
</feature>
<protein>
    <recommendedName>
        <fullName evidence="10">Zinc transporter ZIP14</fullName>
    </recommendedName>
</protein>
<comment type="subcellular location">
    <subcellularLocation>
        <location evidence="1">Membrane</location>
        <topology evidence="1">Multi-pass membrane protein</topology>
    </subcellularLocation>
</comment>
<evidence type="ECO:0000256" key="6">
    <source>
        <dbReference type="SAM" id="MobiDB-lite"/>
    </source>
</evidence>
<reference evidence="8 9" key="1">
    <citation type="submission" date="2024-08" db="EMBL/GenBank/DDBJ databases">
        <authorList>
            <person name="Cucini C."/>
            <person name="Frati F."/>
        </authorList>
    </citation>
    <scope>NUCLEOTIDE SEQUENCE [LARGE SCALE GENOMIC DNA]</scope>
</reference>
<dbReference type="InterPro" id="IPR050799">
    <property type="entry name" value="ZIP_Transporter"/>
</dbReference>
<dbReference type="Pfam" id="PF02535">
    <property type="entry name" value="Zip"/>
    <property type="match status" value="1"/>
</dbReference>
<comment type="caution">
    <text evidence="8">The sequence shown here is derived from an EMBL/GenBank/DDBJ whole genome shotgun (WGS) entry which is preliminary data.</text>
</comment>